<evidence type="ECO:0000313" key="3">
    <source>
        <dbReference type="Proteomes" id="UP000580043"/>
    </source>
</evidence>
<keyword evidence="3" id="KW-1185">Reference proteome</keyword>
<accession>A0A848G9F8</accession>
<gene>
    <name evidence="2" type="ORF">HHL15_24035</name>
</gene>
<proteinExistence type="predicted"/>
<dbReference type="AlphaFoldDB" id="A0A848G9F8"/>
<feature type="region of interest" description="Disordered" evidence="1">
    <location>
        <begin position="33"/>
        <end position="61"/>
    </location>
</feature>
<dbReference type="Proteomes" id="UP000580043">
    <property type="component" value="Unassembled WGS sequence"/>
</dbReference>
<sequence length="77" mass="8582">MFAIFSRVRPHGIVGVLESVVVIGEPRRRMPTRCLNAPGKAEPIEQVPTSPTRTEFHAKVTSKDADQLKARWSKVIS</sequence>
<comment type="caution">
    <text evidence="2">The sequence shown here is derived from an EMBL/GenBank/DDBJ whole genome shotgun (WGS) entry which is preliminary data.</text>
</comment>
<protein>
    <submittedName>
        <fullName evidence="2">Uncharacterized protein</fullName>
    </submittedName>
</protein>
<evidence type="ECO:0000313" key="2">
    <source>
        <dbReference type="EMBL" id="NML28827.1"/>
    </source>
</evidence>
<name>A0A848G9F8_9RHOO</name>
<dbReference type="EMBL" id="JABBGA010000037">
    <property type="protein sequence ID" value="NML28827.1"/>
    <property type="molecule type" value="Genomic_DNA"/>
</dbReference>
<evidence type="ECO:0000256" key="1">
    <source>
        <dbReference type="SAM" id="MobiDB-lite"/>
    </source>
</evidence>
<organism evidence="2 3">
    <name type="scientific">Zoogloea dura</name>
    <dbReference type="NCBI Taxonomy" id="2728840"/>
    <lineage>
        <taxon>Bacteria</taxon>
        <taxon>Pseudomonadati</taxon>
        <taxon>Pseudomonadota</taxon>
        <taxon>Betaproteobacteria</taxon>
        <taxon>Rhodocyclales</taxon>
        <taxon>Zoogloeaceae</taxon>
        <taxon>Zoogloea</taxon>
    </lineage>
</organism>
<reference evidence="2 3" key="1">
    <citation type="submission" date="2020-04" db="EMBL/GenBank/DDBJ databases">
        <title>Zoogloea sp. G-4-1-14 isolated from soil.</title>
        <authorList>
            <person name="Dahal R.H."/>
        </authorList>
    </citation>
    <scope>NUCLEOTIDE SEQUENCE [LARGE SCALE GENOMIC DNA]</scope>
    <source>
        <strain evidence="2 3">G-4-1-14</strain>
    </source>
</reference>